<reference evidence="8 9" key="1">
    <citation type="submission" date="2015-06" db="EMBL/GenBank/DDBJ databases">
        <title>Genome sequencing of Cronobacter sp. strain DJ34 isolated from petroleum contaminated sludge of Duliajan Oil Fields, Assam, India.</title>
        <authorList>
            <person name="Pal S."/>
            <person name="Banerjee T.D."/>
            <person name="Roy A."/>
            <person name="Sar P."/>
            <person name="Kazy S.K."/>
        </authorList>
    </citation>
    <scope>NUCLEOTIDE SEQUENCE [LARGE SCALE GENOMIC DNA]</scope>
    <source>
        <strain evidence="8 9">DJ34</strain>
    </source>
</reference>
<organism evidence="8 9">
    <name type="scientific">Franconibacter pulveris</name>
    <dbReference type="NCBI Taxonomy" id="435910"/>
    <lineage>
        <taxon>Bacteria</taxon>
        <taxon>Pseudomonadati</taxon>
        <taxon>Pseudomonadota</taxon>
        <taxon>Gammaproteobacteria</taxon>
        <taxon>Enterobacterales</taxon>
        <taxon>Enterobacteriaceae</taxon>
        <taxon>Franconibacter</taxon>
    </lineage>
</organism>
<dbReference type="PATRIC" id="fig|1656095.3.peg.1868"/>
<dbReference type="AlphaFoldDB" id="A0A0J8Y606"/>
<evidence type="ECO:0000256" key="3">
    <source>
        <dbReference type="ARBA" id="ARBA00022777"/>
    </source>
</evidence>
<feature type="binding site" evidence="5">
    <location>
        <position position="52"/>
    </location>
    <ligand>
        <name>ATP</name>
        <dbReference type="ChEBI" id="CHEBI:30616"/>
    </ligand>
</feature>
<evidence type="ECO:0000256" key="5">
    <source>
        <dbReference type="PROSITE-ProRule" id="PRU10141"/>
    </source>
</evidence>
<dbReference type="InterPro" id="IPR011009">
    <property type="entry name" value="Kinase-like_dom_sf"/>
</dbReference>
<dbReference type="GO" id="GO:0005524">
    <property type="term" value="F:ATP binding"/>
    <property type="evidence" value="ECO:0007669"/>
    <property type="project" value="UniProtKB-UniRule"/>
</dbReference>
<feature type="domain" description="Protein kinase" evidence="7">
    <location>
        <begin position="23"/>
        <end position="300"/>
    </location>
</feature>
<evidence type="ECO:0000256" key="2">
    <source>
        <dbReference type="ARBA" id="ARBA00022741"/>
    </source>
</evidence>
<dbReference type="EMBL" id="LFEJ01000025">
    <property type="protein sequence ID" value="KMV32854.1"/>
    <property type="molecule type" value="Genomic_DNA"/>
</dbReference>
<keyword evidence="9" id="KW-1185">Reference proteome</keyword>
<dbReference type="STRING" id="1121863.GCA_000621185_01018"/>
<evidence type="ECO:0000256" key="4">
    <source>
        <dbReference type="ARBA" id="ARBA00022840"/>
    </source>
</evidence>
<dbReference type="Pfam" id="PF00069">
    <property type="entry name" value="Pkinase"/>
    <property type="match status" value="1"/>
</dbReference>
<feature type="compositionally biased region" description="Low complexity" evidence="6">
    <location>
        <begin position="378"/>
        <end position="401"/>
    </location>
</feature>
<dbReference type="PROSITE" id="PS50011">
    <property type="entry name" value="PROTEIN_KINASE_DOM"/>
    <property type="match status" value="1"/>
</dbReference>
<dbReference type="Proteomes" id="UP000037315">
    <property type="component" value="Unassembled WGS sequence"/>
</dbReference>
<keyword evidence="1" id="KW-0808">Transferase</keyword>
<evidence type="ECO:0000256" key="1">
    <source>
        <dbReference type="ARBA" id="ARBA00022679"/>
    </source>
</evidence>
<evidence type="ECO:0000313" key="9">
    <source>
        <dbReference type="Proteomes" id="UP000037315"/>
    </source>
</evidence>
<evidence type="ECO:0000256" key="6">
    <source>
        <dbReference type="SAM" id="MobiDB-lite"/>
    </source>
</evidence>
<evidence type="ECO:0000259" key="7">
    <source>
        <dbReference type="PROSITE" id="PS50011"/>
    </source>
</evidence>
<dbReference type="GO" id="GO:0004674">
    <property type="term" value="F:protein serine/threonine kinase activity"/>
    <property type="evidence" value="ECO:0007669"/>
    <property type="project" value="TreeGrafter"/>
</dbReference>
<accession>A0A0J8Y606</accession>
<dbReference type="CDD" id="cd14014">
    <property type="entry name" value="STKc_PknB_like"/>
    <property type="match status" value="1"/>
</dbReference>
<keyword evidence="3" id="KW-0418">Kinase</keyword>
<feature type="region of interest" description="Disordered" evidence="6">
    <location>
        <begin position="358"/>
        <end position="401"/>
    </location>
</feature>
<proteinExistence type="predicted"/>
<keyword evidence="2 5" id="KW-0547">Nucleotide-binding</keyword>
<dbReference type="SUPFAM" id="SSF56112">
    <property type="entry name" value="Protein kinase-like (PK-like)"/>
    <property type="match status" value="1"/>
</dbReference>
<keyword evidence="4 5" id="KW-0067">ATP-binding</keyword>
<dbReference type="PANTHER" id="PTHR43289">
    <property type="entry name" value="MITOGEN-ACTIVATED PROTEIN KINASE KINASE KINASE 20-RELATED"/>
    <property type="match status" value="1"/>
</dbReference>
<dbReference type="PROSITE" id="PS00107">
    <property type="entry name" value="PROTEIN_KINASE_ATP"/>
    <property type="match status" value="1"/>
</dbReference>
<dbReference type="OrthoDB" id="9801841at2"/>
<dbReference type="RefSeq" id="WP_048888613.1">
    <property type="nucleotide sequence ID" value="NZ_LFEJ01000025.1"/>
</dbReference>
<protein>
    <submittedName>
        <fullName evidence="8">Nuclease PIN</fullName>
    </submittedName>
</protein>
<evidence type="ECO:0000313" key="8">
    <source>
        <dbReference type="EMBL" id="KMV32854.1"/>
    </source>
</evidence>
<dbReference type="InterPro" id="IPR000719">
    <property type="entry name" value="Prot_kinase_dom"/>
</dbReference>
<sequence length="476" mass="52049">MTDNDNNRTVPNALPVGYRFNEFEIKEVIGGGGFGIVYRAWDHQLERTIAIKEFMPGSLAVRGEDMTLVLRSERFGKAFSAGLNSFIQEARLLARFNHPNLLHVLRFWVQNDTAYMGTLFYSGTTLTRLREQKPELIDETWIRRVLPMLFGAIKTIHDEGYLHRDISLDNIQIQDNGLPVLLDFGSARRTIGNLSDETETMLRPGYAPIEQYTDDNESEQGPWTDIYALGAVLHTLIVGSPPPVSVVRSIQDTYKPLTELQPAGYSLSLLQAVDRALALRIEDRPQSIDAFAALIDMPVAGINDVLSVKKPGTMLVPVEEREEPAAALDWKRYKAPAIGAAGILVGVIAGALLFSGGSDDAPEQTASTNTEQARPAEEPAQTPSTAPATTETAQAPAAASAQAPVAEEPIVLVYVRMREGETLEVNGEPKSLRPAANGYASFKLAAGRYKVLLQGNGETRTQTLEIAKPGTWLVNP</sequence>
<dbReference type="PANTHER" id="PTHR43289:SF34">
    <property type="entry name" value="SERINE_THREONINE-PROTEIN KINASE YBDM-RELATED"/>
    <property type="match status" value="1"/>
</dbReference>
<comment type="caution">
    <text evidence="8">The sequence shown here is derived from an EMBL/GenBank/DDBJ whole genome shotgun (WGS) entry which is preliminary data.</text>
</comment>
<gene>
    <name evidence="8" type="ORF">ACH50_19155</name>
</gene>
<dbReference type="Gene3D" id="1.10.510.10">
    <property type="entry name" value="Transferase(Phosphotransferase) domain 1"/>
    <property type="match status" value="1"/>
</dbReference>
<name>A0A0J8Y606_9ENTR</name>
<dbReference type="InterPro" id="IPR017441">
    <property type="entry name" value="Protein_kinase_ATP_BS"/>
</dbReference>